<evidence type="ECO:0000256" key="2">
    <source>
        <dbReference type="ARBA" id="ARBA00022723"/>
    </source>
</evidence>
<dbReference type="InterPro" id="IPR052035">
    <property type="entry name" value="ZnF_BED_domain_contain"/>
</dbReference>
<dbReference type="InterPro" id="IPR012337">
    <property type="entry name" value="RNaseH-like_sf"/>
</dbReference>
<keyword evidence="3" id="KW-0863">Zinc-finger</keyword>
<keyword evidence="2" id="KW-0479">Metal-binding</keyword>
<keyword evidence="7" id="KW-1185">Reference proteome</keyword>
<sequence>GFIAFAQTLRPQFNPLCLDSVEGYCVSMYHKEKQYLLDLINGIPGRLNLTLDLWTSNQGTGYVFIRGHFIDSDGNIHHPILNVVTVPSPDSGDSLNQTIMTCISDWHLEGRVLTLALDKSLTSETVKSPCNRCTTGNEQNY</sequence>
<protein>
    <submittedName>
        <fullName evidence="6">Putative AC transposase</fullName>
    </submittedName>
</protein>
<dbReference type="GO" id="GO:0005634">
    <property type="term" value="C:nucleus"/>
    <property type="evidence" value="ECO:0007669"/>
    <property type="project" value="UniProtKB-SubCell"/>
</dbReference>
<dbReference type="PANTHER" id="PTHR46481">
    <property type="entry name" value="ZINC FINGER BED DOMAIN-CONTAINING PROTEIN 4"/>
    <property type="match status" value="1"/>
</dbReference>
<dbReference type="PANTHER" id="PTHR46481:SF10">
    <property type="entry name" value="ZINC FINGER BED DOMAIN-CONTAINING PROTEIN 39"/>
    <property type="match status" value="1"/>
</dbReference>
<name>A0A392PVL8_9FABA</name>
<organism evidence="6 7">
    <name type="scientific">Trifolium medium</name>
    <dbReference type="NCBI Taxonomy" id="97028"/>
    <lineage>
        <taxon>Eukaryota</taxon>
        <taxon>Viridiplantae</taxon>
        <taxon>Streptophyta</taxon>
        <taxon>Embryophyta</taxon>
        <taxon>Tracheophyta</taxon>
        <taxon>Spermatophyta</taxon>
        <taxon>Magnoliopsida</taxon>
        <taxon>eudicotyledons</taxon>
        <taxon>Gunneridae</taxon>
        <taxon>Pentapetalae</taxon>
        <taxon>rosids</taxon>
        <taxon>fabids</taxon>
        <taxon>Fabales</taxon>
        <taxon>Fabaceae</taxon>
        <taxon>Papilionoideae</taxon>
        <taxon>50 kb inversion clade</taxon>
        <taxon>NPAAA clade</taxon>
        <taxon>Hologalegina</taxon>
        <taxon>IRL clade</taxon>
        <taxon>Trifolieae</taxon>
        <taxon>Trifolium</taxon>
    </lineage>
</organism>
<proteinExistence type="predicted"/>
<accession>A0A392PVL8</accession>
<dbReference type="AlphaFoldDB" id="A0A392PVL8"/>
<dbReference type="GO" id="GO:0008270">
    <property type="term" value="F:zinc ion binding"/>
    <property type="evidence" value="ECO:0007669"/>
    <property type="project" value="UniProtKB-KW"/>
</dbReference>
<evidence type="ECO:0000256" key="1">
    <source>
        <dbReference type="ARBA" id="ARBA00004123"/>
    </source>
</evidence>
<keyword evidence="4" id="KW-0862">Zinc</keyword>
<dbReference type="Proteomes" id="UP000265520">
    <property type="component" value="Unassembled WGS sequence"/>
</dbReference>
<evidence type="ECO:0000313" key="7">
    <source>
        <dbReference type="Proteomes" id="UP000265520"/>
    </source>
</evidence>
<feature type="non-terminal residue" evidence="6">
    <location>
        <position position="1"/>
    </location>
</feature>
<dbReference type="SUPFAM" id="SSF53098">
    <property type="entry name" value="Ribonuclease H-like"/>
    <property type="match status" value="1"/>
</dbReference>
<evidence type="ECO:0000256" key="5">
    <source>
        <dbReference type="ARBA" id="ARBA00023242"/>
    </source>
</evidence>
<comment type="subcellular location">
    <subcellularLocation>
        <location evidence="1">Nucleus</location>
    </subcellularLocation>
</comment>
<dbReference type="EMBL" id="LXQA010099517">
    <property type="protein sequence ID" value="MCI16121.1"/>
    <property type="molecule type" value="Genomic_DNA"/>
</dbReference>
<evidence type="ECO:0000256" key="4">
    <source>
        <dbReference type="ARBA" id="ARBA00022833"/>
    </source>
</evidence>
<evidence type="ECO:0000256" key="3">
    <source>
        <dbReference type="ARBA" id="ARBA00022771"/>
    </source>
</evidence>
<keyword evidence="5" id="KW-0539">Nucleus</keyword>
<reference evidence="6 7" key="1">
    <citation type="journal article" date="2018" name="Front. Plant Sci.">
        <title>Red Clover (Trifolium pratense) and Zigzag Clover (T. medium) - A Picture of Genomic Similarities and Differences.</title>
        <authorList>
            <person name="Dluhosova J."/>
            <person name="Istvanek J."/>
            <person name="Nedelnik J."/>
            <person name="Repkova J."/>
        </authorList>
    </citation>
    <scope>NUCLEOTIDE SEQUENCE [LARGE SCALE GENOMIC DNA]</scope>
    <source>
        <strain evidence="7">cv. 10/8</strain>
        <tissue evidence="6">Leaf</tissue>
    </source>
</reference>
<evidence type="ECO:0000313" key="6">
    <source>
        <dbReference type="EMBL" id="MCI16121.1"/>
    </source>
</evidence>
<comment type="caution">
    <text evidence="6">The sequence shown here is derived from an EMBL/GenBank/DDBJ whole genome shotgun (WGS) entry which is preliminary data.</text>
</comment>